<dbReference type="SUPFAM" id="SSF54171">
    <property type="entry name" value="DNA-binding domain"/>
    <property type="match status" value="2"/>
</dbReference>
<evidence type="ECO:0000259" key="9">
    <source>
        <dbReference type="PROSITE" id="PS51032"/>
    </source>
</evidence>
<feature type="domain" description="AP2/ERF" evidence="9">
    <location>
        <begin position="171"/>
        <end position="229"/>
    </location>
</feature>
<accession>A0A0Q3GDV9</accession>
<proteinExistence type="inferred from homology"/>
<dbReference type="PROSITE" id="PS51032">
    <property type="entry name" value="AP2_ERF"/>
    <property type="match status" value="2"/>
</dbReference>
<keyword evidence="2" id="KW-0677">Repeat</keyword>
<dbReference type="Gene3D" id="3.30.730.10">
    <property type="entry name" value="AP2/ERF domain"/>
    <property type="match status" value="2"/>
</dbReference>
<sequence length="392" mass="44321">MESTMIVKSETNINPRLPANTLTGASEVNHASKVIKRRRRETTSMATSRTNGSNLDKSTGSTTIKRSSRFRGVSRHRWTGRFEAHLWDKNTWNPTQRKKGKQVYLGAYDEEEAAAMAYDLAALKYWGPTTYTNFPVMNYEKELKIMETLTKEEYLASLRRKSSGFSRGVSKYRGVARHHHNGRWEARIGRVFGNKYLYLGTYSTEQEAARAYDIAAIEYRGINAVTNFDLRSYITWLKPSVSDSSNVAGLAMPIPTENLFPRDTHIFSQHNPFILDHNTTQGSEEATISPNFPRTRASSTALSLLFKSSMFRQLVEENSDATNKIRGNVREPVSKPEANEYHSFFHGGTPDVLCLFSPTGVCSNSLDFQESIPYSGNHETVTWNGLPSMPEQ</sequence>
<dbReference type="GO" id="GO:0005634">
    <property type="term" value="C:nucleus"/>
    <property type="evidence" value="ECO:0007669"/>
    <property type="project" value="UniProtKB-SubCell"/>
</dbReference>
<dbReference type="Pfam" id="PF00847">
    <property type="entry name" value="AP2"/>
    <property type="match status" value="2"/>
</dbReference>
<dbReference type="PRINTS" id="PR00367">
    <property type="entry name" value="ETHRSPELEMNT"/>
</dbReference>
<reference evidence="10 11" key="1">
    <citation type="journal article" date="2010" name="Nature">
        <title>Genome sequencing and analysis of the model grass Brachypodium distachyon.</title>
        <authorList>
            <consortium name="International Brachypodium Initiative"/>
        </authorList>
    </citation>
    <scope>NUCLEOTIDE SEQUENCE [LARGE SCALE GENOMIC DNA]</scope>
    <source>
        <strain evidence="10 11">Bd21</strain>
    </source>
</reference>
<keyword evidence="5" id="KW-0804">Transcription</keyword>
<evidence type="ECO:0000256" key="4">
    <source>
        <dbReference type="ARBA" id="ARBA00023125"/>
    </source>
</evidence>
<dbReference type="SMART" id="SM00380">
    <property type="entry name" value="AP2"/>
    <property type="match status" value="2"/>
</dbReference>
<feature type="region of interest" description="Disordered" evidence="8">
    <location>
        <begin position="31"/>
        <end position="70"/>
    </location>
</feature>
<dbReference type="AlphaFoldDB" id="A0A0Q3GDV9"/>
<evidence type="ECO:0000256" key="3">
    <source>
        <dbReference type="ARBA" id="ARBA00023015"/>
    </source>
</evidence>
<evidence type="ECO:0000313" key="10">
    <source>
        <dbReference type="EMBL" id="KQK09464.1"/>
    </source>
</evidence>
<evidence type="ECO:0000256" key="6">
    <source>
        <dbReference type="ARBA" id="ARBA00023242"/>
    </source>
</evidence>
<dbReference type="OrthoDB" id="207175at2759"/>
<keyword evidence="3" id="KW-0805">Transcription regulation</keyword>
<dbReference type="InParanoid" id="A0A0Q3GDV9"/>
<dbReference type="GO" id="GO:0003700">
    <property type="term" value="F:DNA-binding transcription factor activity"/>
    <property type="evidence" value="ECO:0007669"/>
    <property type="project" value="InterPro"/>
</dbReference>
<evidence type="ECO:0000256" key="2">
    <source>
        <dbReference type="ARBA" id="ARBA00022737"/>
    </source>
</evidence>
<feature type="compositionally biased region" description="Polar residues" evidence="8">
    <location>
        <begin position="43"/>
        <end position="65"/>
    </location>
</feature>
<organism evidence="10">
    <name type="scientific">Brachypodium distachyon</name>
    <name type="common">Purple false brome</name>
    <name type="synonym">Trachynia distachya</name>
    <dbReference type="NCBI Taxonomy" id="15368"/>
    <lineage>
        <taxon>Eukaryota</taxon>
        <taxon>Viridiplantae</taxon>
        <taxon>Streptophyta</taxon>
        <taxon>Embryophyta</taxon>
        <taxon>Tracheophyta</taxon>
        <taxon>Spermatophyta</taxon>
        <taxon>Magnoliopsida</taxon>
        <taxon>Liliopsida</taxon>
        <taxon>Poales</taxon>
        <taxon>Poaceae</taxon>
        <taxon>BOP clade</taxon>
        <taxon>Pooideae</taxon>
        <taxon>Stipodae</taxon>
        <taxon>Brachypodieae</taxon>
        <taxon>Brachypodium</taxon>
    </lineage>
</organism>
<dbReference type="GO" id="GO:0003677">
    <property type="term" value="F:DNA binding"/>
    <property type="evidence" value="ECO:0007669"/>
    <property type="project" value="UniProtKB-KW"/>
</dbReference>
<reference evidence="10" key="2">
    <citation type="submission" date="2017-06" db="EMBL/GenBank/DDBJ databases">
        <title>WGS assembly of Brachypodium distachyon.</title>
        <authorList>
            <consortium name="The International Brachypodium Initiative"/>
            <person name="Lucas S."/>
            <person name="Harmon-Smith M."/>
            <person name="Lail K."/>
            <person name="Tice H."/>
            <person name="Grimwood J."/>
            <person name="Bruce D."/>
            <person name="Barry K."/>
            <person name="Shu S."/>
            <person name="Lindquist E."/>
            <person name="Wang M."/>
            <person name="Pitluck S."/>
            <person name="Vogel J.P."/>
            <person name="Garvin D.F."/>
            <person name="Mockler T.C."/>
            <person name="Schmutz J."/>
            <person name="Rokhsar D."/>
            <person name="Bevan M.W."/>
        </authorList>
    </citation>
    <scope>NUCLEOTIDE SEQUENCE</scope>
    <source>
        <strain evidence="10">Bd21</strain>
    </source>
</reference>
<keyword evidence="6" id="KW-0539">Nucleus</keyword>
<keyword evidence="4" id="KW-0238">DNA-binding</keyword>
<dbReference type="CDD" id="cd00018">
    <property type="entry name" value="AP2"/>
    <property type="match status" value="1"/>
</dbReference>
<dbReference type="Proteomes" id="UP000008810">
    <property type="component" value="Chromosome 2"/>
</dbReference>
<name>A0A0Q3GDV9_BRADI</name>
<dbReference type="PANTHER" id="PTHR32467:SF180">
    <property type="entry name" value="OS05G0536250 PROTEIN"/>
    <property type="match status" value="1"/>
</dbReference>
<dbReference type="InterPro" id="IPR001471">
    <property type="entry name" value="AP2/ERF_dom"/>
</dbReference>
<dbReference type="STRING" id="15368.A0A0Q3GDV9"/>
<protein>
    <recommendedName>
        <fullName evidence="9">AP2/ERF domain-containing protein</fullName>
    </recommendedName>
</protein>
<dbReference type="PANTHER" id="PTHR32467">
    <property type="entry name" value="AP2-LIKE ETHYLENE-RESPONSIVE TRANSCRIPTION FACTOR"/>
    <property type="match status" value="1"/>
</dbReference>
<reference evidence="11" key="3">
    <citation type="submission" date="2018-08" db="UniProtKB">
        <authorList>
            <consortium name="EnsemblPlants"/>
        </authorList>
    </citation>
    <scope>IDENTIFICATION</scope>
    <source>
        <strain evidence="11">cv. Bd21</strain>
    </source>
</reference>
<dbReference type="InterPro" id="IPR016177">
    <property type="entry name" value="DNA-bd_dom_sf"/>
</dbReference>
<comment type="similarity">
    <text evidence="7">Belongs to the AP2/ERF transcription factor family. AP2 subfamily.</text>
</comment>
<dbReference type="InterPro" id="IPR036955">
    <property type="entry name" value="AP2/ERF_dom_sf"/>
</dbReference>
<evidence type="ECO:0000313" key="11">
    <source>
        <dbReference type="EnsemblPlants" id="KQK09464"/>
    </source>
</evidence>
<dbReference type="FunFam" id="3.30.730.10:FF:000004">
    <property type="entry name" value="AP2-like ethylene-responsive transcription factor"/>
    <property type="match status" value="1"/>
</dbReference>
<evidence type="ECO:0000256" key="5">
    <source>
        <dbReference type="ARBA" id="ARBA00023163"/>
    </source>
</evidence>
<dbReference type="Gramene" id="KQK09464">
    <property type="protein sequence ID" value="KQK09464"/>
    <property type="gene ID" value="BRADI_2g48130v3"/>
</dbReference>
<evidence type="ECO:0000256" key="7">
    <source>
        <dbReference type="ARBA" id="ARBA00037973"/>
    </source>
</evidence>
<dbReference type="EMBL" id="CM000881">
    <property type="protein sequence ID" value="KQK09464.1"/>
    <property type="molecule type" value="Genomic_DNA"/>
</dbReference>
<dbReference type="EnsemblPlants" id="KQK09464">
    <property type="protein sequence ID" value="KQK09464"/>
    <property type="gene ID" value="BRADI_2g48130v3"/>
</dbReference>
<evidence type="ECO:0000313" key="12">
    <source>
        <dbReference type="Proteomes" id="UP000008810"/>
    </source>
</evidence>
<evidence type="ECO:0000256" key="8">
    <source>
        <dbReference type="SAM" id="MobiDB-lite"/>
    </source>
</evidence>
<gene>
    <name evidence="10" type="ORF">BRADI_2g48130v3</name>
</gene>
<dbReference type="FunFam" id="3.30.730.10:FF:000002">
    <property type="entry name" value="AP2-like ethylene-responsive transcription factor"/>
    <property type="match status" value="1"/>
</dbReference>
<comment type="subcellular location">
    <subcellularLocation>
        <location evidence="1">Nucleus</location>
    </subcellularLocation>
</comment>
<keyword evidence="12" id="KW-1185">Reference proteome</keyword>
<dbReference type="FunCoup" id="A0A0Q3GDV9">
    <property type="interactions" value="19"/>
</dbReference>
<dbReference type="GO" id="GO:0009909">
    <property type="term" value="P:regulation of flower development"/>
    <property type="evidence" value="ECO:0007669"/>
    <property type="project" value="UniProtKB-ARBA"/>
</dbReference>
<feature type="domain" description="AP2/ERF" evidence="9">
    <location>
        <begin position="69"/>
        <end position="135"/>
    </location>
</feature>
<evidence type="ECO:0000256" key="1">
    <source>
        <dbReference type="ARBA" id="ARBA00004123"/>
    </source>
</evidence>
<dbReference type="ExpressionAtlas" id="A0A0Q3GDV9">
    <property type="expression patterns" value="baseline"/>
</dbReference>